<evidence type="ECO:0000313" key="3">
    <source>
        <dbReference type="Proteomes" id="UP000754495"/>
    </source>
</evidence>
<dbReference type="Gene3D" id="3.40.720.10">
    <property type="entry name" value="Alkaline Phosphatase, subunit A"/>
    <property type="match status" value="1"/>
</dbReference>
<comment type="caution">
    <text evidence="2">The sequence shown here is derived from an EMBL/GenBank/DDBJ whole genome shotgun (WGS) entry which is preliminary data.</text>
</comment>
<dbReference type="Proteomes" id="UP000754495">
    <property type="component" value="Unassembled WGS sequence"/>
</dbReference>
<dbReference type="EMBL" id="JAANOU010000001">
    <property type="protein sequence ID" value="NIH80648.1"/>
    <property type="molecule type" value="Genomic_DNA"/>
</dbReference>
<evidence type="ECO:0008006" key="4">
    <source>
        <dbReference type="Google" id="ProtNLM"/>
    </source>
</evidence>
<accession>A0ABX0SUS2</accession>
<feature type="transmembrane region" description="Helical" evidence="1">
    <location>
        <begin position="148"/>
        <end position="172"/>
    </location>
</feature>
<proteinExistence type="predicted"/>
<feature type="transmembrane region" description="Helical" evidence="1">
    <location>
        <begin position="62"/>
        <end position="80"/>
    </location>
</feature>
<keyword evidence="1" id="KW-0812">Transmembrane</keyword>
<keyword evidence="1" id="KW-1133">Transmembrane helix</keyword>
<sequence length="528" mass="54860">MADAVTVRRVTADVLACGLVLAALVLPDSLVGTRPAAFLVLPVEAVAGAALMLVLPPRARRITAAVAGALLGVLTLLKVADIGFSQAFGRPFHPVFDWGFAGPALSLLGGAARIGTLAGAGFGVLTLVVLTTLAALRVARLAGEHRRVAARVVAVFTVAWTVAALAGLPLAAHTTSALAYREVRGAAADLADRREFAAAMTTDAFRATAPAGLLTALRGKDVLLTFVESYGRAALAGPGVDALLESATNRLQADGFGARSAFLTSATTGGGSWLAHSTLESGLWVDNEQRYRTFVTSDRLTLSGAFARAGWRTVNVQPENAAAWPEGAVYRFDRLYDGRDLGYSGPGFAYAAMPDQFTLSAFQRAELAPGHPPVMAEIDLVSSHWPWTAVPRLVGWDALGDGSVFASATDRPAGGTAGYDEAVRYSLSALISYVETYGGDDLVLVFLGDHQPDPAVTGPGADRDVPVTLVARDPAVLARIGGWGWTPGLRPAASAPVWPMSAFRDRFLAAFGPQLSAVPARAPAAGPG</sequence>
<reference evidence="2 3" key="1">
    <citation type="submission" date="2020-03" db="EMBL/GenBank/DDBJ databases">
        <title>Sequencing the genomes of 1000 actinobacteria strains.</title>
        <authorList>
            <person name="Klenk H.-P."/>
        </authorList>
    </citation>
    <scope>NUCLEOTIDE SEQUENCE [LARGE SCALE GENOMIC DNA]</scope>
    <source>
        <strain evidence="2 3">DSM 45668</strain>
    </source>
</reference>
<protein>
    <recommendedName>
        <fullName evidence="4">Sulfatase</fullName>
    </recommendedName>
</protein>
<feature type="transmembrane region" description="Helical" evidence="1">
    <location>
        <begin position="114"/>
        <end position="136"/>
    </location>
</feature>
<gene>
    <name evidence="2" type="ORF">FHX46_003178</name>
</gene>
<feature type="transmembrane region" description="Helical" evidence="1">
    <location>
        <begin position="12"/>
        <end position="30"/>
    </location>
</feature>
<evidence type="ECO:0000256" key="1">
    <source>
        <dbReference type="SAM" id="Phobius"/>
    </source>
</evidence>
<feature type="transmembrane region" description="Helical" evidence="1">
    <location>
        <begin position="36"/>
        <end position="55"/>
    </location>
</feature>
<keyword evidence="1" id="KW-0472">Membrane</keyword>
<keyword evidence="3" id="KW-1185">Reference proteome</keyword>
<organism evidence="2 3">
    <name type="scientific">Amycolatopsis viridis</name>
    <dbReference type="NCBI Taxonomy" id="185678"/>
    <lineage>
        <taxon>Bacteria</taxon>
        <taxon>Bacillati</taxon>
        <taxon>Actinomycetota</taxon>
        <taxon>Actinomycetes</taxon>
        <taxon>Pseudonocardiales</taxon>
        <taxon>Pseudonocardiaceae</taxon>
        <taxon>Amycolatopsis</taxon>
    </lineage>
</organism>
<evidence type="ECO:0000313" key="2">
    <source>
        <dbReference type="EMBL" id="NIH80648.1"/>
    </source>
</evidence>
<dbReference type="SUPFAM" id="SSF53649">
    <property type="entry name" value="Alkaline phosphatase-like"/>
    <property type="match status" value="1"/>
</dbReference>
<dbReference type="InterPro" id="IPR017850">
    <property type="entry name" value="Alkaline_phosphatase_core_sf"/>
</dbReference>
<dbReference type="RefSeq" id="WP_167115209.1">
    <property type="nucleotide sequence ID" value="NZ_JAANOU010000001.1"/>
</dbReference>
<name>A0ABX0SUS2_9PSEU</name>